<dbReference type="InterPro" id="IPR000796">
    <property type="entry name" value="Asp_trans"/>
</dbReference>
<dbReference type="AlphaFoldDB" id="A0AAW2YLH4"/>
<accession>A0AAW2YLH4</accession>
<evidence type="ECO:0000256" key="3">
    <source>
        <dbReference type="ARBA" id="ARBA00011738"/>
    </source>
</evidence>
<dbReference type="Gene3D" id="3.90.1150.10">
    <property type="entry name" value="Aspartate Aminotransferase, domain 1"/>
    <property type="match status" value="1"/>
</dbReference>
<keyword evidence="4 7" id="KW-0032">Aminotransferase</keyword>
<comment type="miscellaneous">
    <text evidence="7">In eukaryotes there are cytoplasmic, mitochondrial and chloroplastic isozymes.</text>
</comment>
<protein>
    <recommendedName>
        <fullName evidence="7">Aspartate aminotransferase</fullName>
        <ecNumber evidence="7">2.6.1.1</ecNumber>
    </recommendedName>
</protein>
<proteinExistence type="inferred from homology"/>
<evidence type="ECO:0000256" key="2">
    <source>
        <dbReference type="ARBA" id="ARBA00007441"/>
    </source>
</evidence>
<dbReference type="Proteomes" id="UP001431209">
    <property type="component" value="Unassembled WGS sequence"/>
</dbReference>
<keyword evidence="5 7" id="KW-0808">Transferase</keyword>
<evidence type="ECO:0000256" key="1">
    <source>
        <dbReference type="ARBA" id="ARBA00001933"/>
    </source>
</evidence>
<dbReference type="PROSITE" id="PS00105">
    <property type="entry name" value="AA_TRANSFER_CLASS_1"/>
    <property type="match status" value="1"/>
</dbReference>
<dbReference type="FunFam" id="3.90.1150.10:FF:000001">
    <property type="entry name" value="Aspartate aminotransferase"/>
    <property type="match status" value="1"/>
</dbReference>
<dbReference type="GO" id="GO:0030170">
    <property type="term" value="F:pyridoxal phosphate binding"/>
    <property type="evidence" value="ECO:0007669"/>
    <property type="project" value="InterPro"/>
</dbReference>
<dbReference type="GO" id="GO:0006520">
    <property type="term" value="P:amino acid metabolic process"/>
    <property type="evidence" value="ECO:0007669"/>
    <property type="project" value="InterPro"/>
</dbReference>
<dbReference type="SUPFAM" id="SSF53383">
    <property type="entry name" value="PLP-dependent transferases"/>
    <property type="match status" value="1"/>
</dbReference>
<dbReference type="CDD" id="cd00609">
    <property type="entry name" value="AAT_like"/>
    <property type="match status" value="1"/>
</dbReference>
<evidence type="ECO:0000313" key="9">
    <source>
        <dbReference type="EMBL" id="KAL0478331.1"/>
    </source>
</evidence>
<dbReference type="PANTHER" id="PTHR11879">
    <property type="entry name" value="ASPARTATE AMINOTRANSFERASE"/>
    <property type="match status" value="1"/>
</dbReference>
<dbReference type="EC" id="2.6.1.1" evidence="7"/>
<dbReference type="PANTHER" id="PTHR11879:SF55">
    <property type="entry name" value="GLUTAMATE OXALOACETATE TRANSAMINASE 1, ISOFORM B"/>
    <property type="match status" value="1"/>
</dbReference>
<evidence type="ECO:0000259" key="8">
    <source>
        <dbReference type="Pfam" id="PF00155"/>
    </source>
</evidence>
<sequence length="450" mass="49957">MNQSTAENRIKVLSQQIEPSNEERLHQLTINSTLGSKDKQMSGVFGEIEVAPRDPILGLNAAFKEDKSPKKVNLGVGAYRTEDGKPLVLPVVRKVEQKMLDLGFDKEYIPQSGLPEFQKVSPLLLFGKDSPAIKENRLACLQTLSGTGALRVGCEFVQKFLPKGTTVYVPNPTWGNHYSVIESAGLKAGKYRYLNKDTMKVDIDGLLEDVNNAPDHSVILLHVCAHNPTGVDPTKDDWKKIAEVIKKKNHLTFFDSAYQGFASGDLDKDAFSVRLFVDQGLELMAAQSYAKNFGLYGERIGAISFVCKDAKKAEAILSQVNRIIRAMYSSPPLHGARIVALTLGDDSLLSEWKKDLEGMANRIIEMRTALLEGLQKKKTPSPTKDGTWKHVVEQIGMFSFTGLDNAQVKRLIDEHHIYLTSDGRISMAGINPSNVEYIVNAIDEVVRHKY</sequence>
<dbReference type="EMBL" id="JAOPGA020000365">
    <property type="protein sequence ID" value="KAL0478331.1"/>
    <property type="molecule type" value="Genomic_DNA"/>
</dbReference>
<comment type="catalytic activity">
    <reaction evidence="7">
        <text>L-aspartate + 2-oxoglutarate = oxaloacetate + L-glutamate</text>
        <dbReference type="Rhea" id="RHEA:21824"/>
        <dbReference type="ChEBI" id="CHEBI:16452"/>
        <dbReference type="ChEBI" id="CHEBI:16810"/>
        <dbReference type="ChEBI" id="CHEBI:29985"/>
        <dbReference type="ChEBI" id="CHEBI:29991"/>
        <dbReference type="EC" id="2.6.1.1"/>
    </reaction>
</comment>
<dbReference type="InterPro" id="IPR004839">
    <property type="entry name" value="Aminotransferase_I/II_large"/>
</dbReference>
<dbReference type="InterPro" id="IPR015424">
    <property type="entry name" value="PyrdxlP-dep_Trfase"/>
</dbReference>
<keyword evidence="6" id="KW-0663">Pyridoxal phosphate</keyword>
<keyword evidence="10" id="KW-1185">Reference proteome</keyword>
<evidence type="ECO:0000256" key="5">
    <source>
        <dbReference type="ARBA" id="ARBA00022679"/>
    </source>
</evidence>
<dbReference type="InterPro" id="IPR015421">
    <property type="entry name" value="PyrdxlP-dep_Trfase_major"/>
</dbReference>
<evidence type="ECO:0000313" key="10">
    <source>
        <dbReference type="Proteomes" id="UP001431209"/>
    </source>
</evidence>
<reference evidence="9 10" key="1">
    <citation type="submission" date="2024-03" db="EMBL/GenBank/DDBJ databases">
        <title>The Acrasis kona genome and developmental transcriptomes reveal deep origins of eukaryotic multicellular pathways.</title>
        <authorList>
            <person name="Sheikh S."/>
            <person name="Fu C.-J."/>
            <person name="Brown M.W."/>
            <person name="Baldauf S.L."/>
        </authorList>
    </citation>
    <scope>NUCLEOTIDE SEQUENCE [LARGE SCALE GENOMIC DNA]</scope>
    <source>
        <strain evidence="9 10">ATCC MYA-3509</strain>
    </source>
</reference>
<dbReference type="PRINTS" id="PR00799">
    <property type="entry name" value="TRANSAMINASE"/>
</dbReference>
<name>A0AAW2YLH4_9EUKA</name>
<dbReference type="FunFam" id="3.40.640.10:FF:000015">
    <property type="entry name" value="Aspartate aminotransferase"/>
    <property type="match status" value="1"/>
</dbReference>
<evidence type="ECO:0000256" key="6">
    <source>
        <dbReference type="ARBA" id="ARBA00022898"/>
    </source>
</evidence>
<comment type="caution">
    <text evidence="9">The sequence shown here is derived from an EMBL/GenBank/DDBJ whole genome shotgun (WGS) entry which is preliminary data.</text>
</comment>
<dbReference type="Gene3D" id="3.40.640.10">
    <property type="entry name" value="Type I PLP-dependent aspartate aminotransferase-like (Major domain)"/>
    <property type="match status" value="1"/>
</dbReference>
<evidence type="ECO:0000256" key="7">
    <source>
        <dbReference type="RuleBase" id="RU000480"/>
    </source>
</evidence>
<feature type="domain" description="Aminotransferase class I/classII large" evidence="8">
    <location>
        <begin position="70"/>
        <end position="442"/>
    </location>
</feature>
<evidence type="ECO:0000256" key="4">
    <source>
        <dbReference type="ARBA" id="ARBA00022576"/>
    </source>
</evidence>
<comment type="similarity">
    <text evidence="2">Belongs to the class-I pyridoxal-phosphate-dependent aminotransferase family.</text>
</comment>
<dbReference type="InterPro" id="IPR015422">
    <property type="entry name" value="PyrdxlP-dep_Trfase_small"/>
</dbReference>
<comment type="cofactor">
    <cofactor evidence="1">
        <name>pyridoxal 5'-phosphate</name>
        <dbReference type="ChEBI" id="CHEBI:597326"/>
    </cofactor>
</comment>
<dbReference type="Pfam" id="PF00155">
    <property type="entry name" value="Aminotran_1_2"/>
    <property type="match status" value="1"/>
</dbReference>
<dbReference type="GO" id="GO:0004069">
    <property type="term" value="F:L-aspartate:2-oxoglutarate aminotransferase activity"/>
    <property type="evidence" value="ECO:0007669"/>
    <property type="project" value="UniProtKB-EC"/>
</dbReference>
<comment type="subunit">
    <text evidence="3 7">Homodimer.</text>
</comment>
<dbReference type="NCBIfam" id="NF006719">
    <property type="entry name" value="PRK09257.1"/>
    <property type="match status" value="1"/>
</dbReference>
<gene>
    <name evidence="9" type="ORF">AKO1_008582</name>
</gene>
<dbReference type="InterPro" id="IPR004838">
    <property type="entry name" value="NHTrfase_class1_PyrdxlP-BS"/>
</dbReference>
<organism evidence="9 10">
    <name type="scientific">Acrasis kona</name>
    <dbReference type="NCBI Taxonomy" id="1008807"/>
    <lineage>
        <taxon>Eukaryota</taxon>
        <taxon>Discoba</taxon>
        <taxon>Heterolobosea</taxon>
        <taxon>Tetramitia</taxon>
        <taxon>Eutetramitia</taxon>
        <taxon>Acrasidae</taxon>
        <taxon>Acrasis</taxon>
    </lineage>
</organism>